<evidence type="ECO:0000313" key="2">
    <source>
        <dbReference type="EMBL" id="GMT14209.1"/>
    </source>
</evidence>
<feature type="region of interest" description="Disordered" evidence="1">
    <location>
        <begin position="1"/>
        <end position="49"/>
    </location>
</feature>
<feature type="compositionally biased region" description="Basic and acidic residues" evidence="1">
    <location>
        <begin position="17"/>
        <end position="36"/>
    </location>
</feature>
<feature type="non-terminal residue" evidence="2">
    <location>
        <position position="336"/>
    </location>
</feature>
<sequence length="336" mass="39193">PHKFARLTIGGLMEEPEQSKDLEDWIKKEEDERSDPAQEMELDMEFDGDDAESIRDEQEEFNRLRSELGDNQFIVVTSDQGKLPNINHQVILHPRGAMEGPIGYRKTGSEVKKWDWKKSDQAAEILIDNDPTSVQYQVIRRRALDKLIMEEKKTMGRDALDRLRYYTKHEPKAEHLTKVKQIFEEKKAKYDEYVKCSGLKAWGSAFTPSSSTKSVMKKPLEFCIDGFNELGGEILSANHRYRYRKPHYVDIRSCNIMPRQHNYTKIQMSFLSEDSHTLSHIPFVDDRNIDESAFTRELMQLYDEGIHGTRETYKPGMNDRILFEMLSDISWITAST</sequence>
<evidence type="ECO:0000313" key="3">
    <source>
        <dbReference type="Proteomes" id="UP001432322"/>
    </source>
</evidence>
<organism evidence="2 3">
    <name type="scientific">Pristionchus fissidentatus</name>
    <dbReference type="NCBI Taxonomy" id="1538716"/>
    <lineage>
        <taxon>Eukaryota</taxon>
        <taxon>Metazoa</taxon>
        <taxon>Ecdysozoa</taxon>
        <taxon>Nematoda</taxon>
        <taxon>Chromadorea</taxon>
        <taxon>Rhabditida</taxon>
        <taxon>Rhabditina</taxon>
        <taxon>Diplogasteromorpha</taxon>
        <taxon>Diplogasteroidea</taxon>
        <taxon>Neodiplogasteridae</taxon>
        <taxon>Pristionchus</taxon>
    </lineage>
</organism>
<dbReference type="Proteomes" id="UP001432322">
    <property type="component" value="Unassembled WGS sequence"/>
</dbReference>
<accession>A0AAV5V427</accession>
<dbReference type="EMBL" id="BTSY01000002">
    <property type="protein sequence ID" value="GMT14209.1"/>
    <property type="molecule type" value="Genomic_DNA"/>
</dbReference>
<name>A0AAV5V427_9BILA</name>
<protein>
    <submittedName>
        <fullName evidence="2">Uncharacterized protein</fullName>
    </submittedName>
</protein>
<gene>
    <name evidence="2" type="ORF">PFISCL1PPCAC_5506</name>
</gene>
<feature type="non-terminal residue" evidence="2">
    <location>
        <position position="1"/>
    </location>
</feature>
<reference evidence="2" key="1">
    <citation type="submission" date="2023-10" db="EMBL/GenBank/DDBJ databases">
        <title>Genome assembly of Pristionchus species.</title>
        <authorList>
            <person name="Yoshida K."/>
            <person name="Sommer R.J."/>
        </authorList>
    </citation>
    <scope>NUCLEOTIDE SEQUENCE</scope>
    <source>
        <strain evidence="2">RS5133</strain>
    </source>
</reference>
<evidence type="ECO:0000256" key="1">
    <source>
        <dbReference type="SAM" id="MobiDB-lite"/>
    </source>
</evidence>
<feature type="compositionally biased region" description="Acidic residues" evidence="1">
    <location>
        <begin position="38"/>
        <end position="49"/>
    </location>
</feature>
<proteinExistence type="predicted"/>
<comment type="caution">
    <text evidence="2">The sequence shown here is derived from an EMBL/GenBank/DDBJ whole genome shotgun (WGS) entry which is preliminary data.</text>
</comment>
<keyword evidence="3" id="KW-1185">Reference proteome</keyword>
<dbReference type="AlphaFoldDB" id="A0AAV5V427"/>